<feature type="chain" id="PRO_5044623274" evidence="2">
    <location>
        <begin position="31"/>
        <end position="208"/>
    </location>
</feature>
<evidence type="ECO:0000313" key="4">
    <source>
        <dbReference type="EMBL" id="QEV60906.1"/>
    </source>
</evidence>
<protein>
    <submittedName>
        <fullName evidence="4">Uncharacterized protein</fullName>
    </submittedName>
</protein>
<dbReference type="AlphaFoldDB" id="A0A5P2XEG0"/>
<dbReference type="Proteomes" id="UP000549009">
    <property type="component" value="Unassembled WGS sequence"/>
</dbReference>
<dbReference type="KEGG" id="sspb:CP982_21140"/>
<evidence type="ECO:0000256" key="2">
    <source>
        <dbReference type="SAM" id="SignalP"/>
    </source>
</evidence>
<organism evidence="4 5">
    <name type="scientific">Streptomyces spectabilis</name>
    <dbReference type="NCBI Taxonomy" id="68270"/>
    <lineage>
        <taxon>Bacteria</taxon>
        <taxon>Bacillati</taxon>
        <taxon>Actinomycetota</taxon>
        <taxon>Actinomycetes</taxon>
        <taxon>Kitasatosporales</taxon>
        <taxon>Streptomycetaceae</taxon>
        <taxon>Streptomyces</taxon>
    </lineage>
</organism>
<dbReference type="OrthoDB" id="4350385at2"/>
<feature type="region of interest" description="Disordered" evidence="1">
    <location>
        <begin position="41"/>
        <end position="109"/>
    </location>
</feature>
<dbReference type="RefSeq" id="WP_150511963.1">
    <property type="nucleotide sequence ID" value="NZ_BMSQ01000015.1"/>
</dbReference>
<accession>A0A5P2XEG0</accession>
<dbReference type="EMBL" id="CP023690">
    <property type="protein sequence ID" value="QEV60906.1"/>
    <property type="molecule type" value="Genomic_DNA"/>
</dbReference>
<evidence type="ECO:0000256" key="1">
    <source>
        <dbReference type="SAM" id="MobiDB-lite"/>
    </source>
</evidence>
<evidence type="ECO:0000313" key="6">
    <source>
        <dbReference type="Proteomes" id="UP000549009"/>
    </source>
</evidence>
<evidence type="ECO:0000313" key="5">
    <source>
        <dbReference type="Proteomes" id="UP000326505"/>
    </source>
</evidence>
<proteinExistence type="predicted"/>
<dbReference type="EMBL" id="JACHJD010000004">
    <property type="protein sequence ID" value="MBB5104039.1"/>
    <property type="molecule type" value="Genomic_DNA"/>
</dbReference>
<keyword evidence="6" id="KW-1185">Reference proteome</keyword>
<keyword evidence="2" id="KW-0732">Signal</keyword>
<reference evidence="3 6" key="2">
    <citation type="submission" date="2020-08" db="EMBL/GenBank/DDBJ databases">
        <title>Genomic Encyclopedia of Type Strains, Phase III (KMG-III): the genomes of soil and plant-associated and newly described type strains.</title>
        <authorList>
            <person name="Whitman W."/>
        </authorList>
    </citation>
    <scope>NUCLEOTIDE SEQUENCE [LARGE SCALE GENOMIC DNA]</scope>
    <source>
        <strain evidence="3 6">CECT 3146</strain>
    </source>
</reference>
<gene>
    <name evidence="4" type="ORF">CP982_21140</name>
    <name evidence="3" type="ORF">FHS40_003101</name>
</gene>
<sequence length="208" mass="20664">MHPRPAVNPRLLALLGIVAAAALLPLAGAAAGPVFEDAKAPADPGRAGALPPRTDGGAQEAGAHRASPAEPVARPQSAGGGSTAHSAADAAPLPDTLSRCGPELSSPDGVEAQTCVLTQGADTWARTYYRNVTGEALEAVLSVMGPKGRTVQMHCVVGAGDEPGACDTPRERTSGTAAHYTAVAEFASESGDALLLRSGSNSGGPQGS</sequence>
<feature type="signal peptide" evidence="2">
    <location>
        <begin position="1"/>
        <end position="30"/>
    </location>
</feature>
<evidence type="ECO:0000313" key="3">
    <source>
        <dbReference type="EMBL" id="MBB5104039.1"/>
    </source>
</evidence>
<reference evidence="4 5" key="1">
    <citation type="submission" date="2017-09" db="EMBL/GenBank/DDBJ databases">
        <authorList>
            <person name="Lee N."/>
            <person name="Cho B.-K."/>
        </authorList>
    </citation>
    <scope>NUCLEOTIDE SEQUENCE [LARGE SCALE GENOMIC DNA]</scope>
    <source>
        <strain evidence="4 5">ATCC 27465</strain>
    </source>
</reference>
<name>A0A5P2XEG0_STRST</name>
<dbReference type="Proteomes" id="UP000326505">
    <property type="component" value="Chromosome"/>
</dbReference>